<dbReference type="OrthoDB" id="9796381at2"/>
<dbReference type="Pfam" id="PF00583">
    <property type="entry name" value="Acetyltransf_1"/>
    <property type="match status" value="1"/>
</dbReference>
<name>A0A0R1QMC4_9LACO</name>
<dbReference type="InterPro" id="IPR016181">
    <property type="entry name" value="Acyl_CoA_acyltransferase"/>
</dbReference>
<proteinExistence type="predicted"/>
<dbReference type="PATRIC" id="fig|1423769.4.peg.1864"/>
<protein>
    <submittedName>
        <fullName evidence="2">Acetyltransferase</fullName>
    </submittedName>
</protein>
<comment type="caution">
    <text evidence="2">The sequence shown here is derived from an EMBL/GenBank/DDBJ whole genome shotgun (WGS) entry which is preliminary data.</text>
</comment>
<keyword evidence="2" id="KW-0808">Transferase</keyword>
<evidence type="ECO:0000313" key="3">
    <source>
        <dbReference type="Proteomes" id="UP000051790"/>
    </source>
</evidence>
<accession>A0A0R1QMC4</accession>
<dbReference type="SUPFAM" id="SSF55729">
    <property type="entry name" value="Acyl-CoA N-acyltransferases (Nat)"/>
    <property type="match status" value="1"/>
</dbReference>
<keyword evidence="3" id="KW-1185">Reference proteome</keyword>
<evidence type="ECO:0000259" key="1">
    <source>
        <dbReference type="PROSITE" id="PS51186"/>
    </source>
</evidence>
<evidence type="ECO:0000313" key="2">
    <source>
        <dbReference type="EMBL" id="KRL43338.1"/>
    </source>
</evidence>
<reference evidence="2 3" key="1">
    <citation type="journal article" date="2015" name="Genome Announc.">
        <title>Expanding the biotechnology potential of lactobacilli through comparative genomics of 213 strains and associated genera.</title>
        <authorList>
            <person name="Sun Z."/>
            <person name="Harris H.M."/>
            <person name="McCann A."/>
            <person name="Guo C."/>
            <person name="Argimon S."/>
            <person name="Zhang W."/>
            <person name="Yang X."/>
            <person name="Jeffery I.B."/>
            <person name="Cooney J.C."/>
            <person name="Kagawa T.F."/>
            <person name="Liu W."/>
            <person name="Song Y."/>
            <person name="Salvetti E."/>
            <person name="Wrobel A."/>
            <person name="Rasinkangas P."/>
            <person name="Parkhill J."/>
            <person name="Rea M.C."/>
            <person name="O'Sullivan O."/>
            <person name="Ritari J."/>
            <person name="Douillard F.P."/>
            <person name="Paul Ross R."/>
            <person name="Yang R."/>
            <person name="Briner A.E."/>
            <person name="Felis G.E."/>
            <person name="de Vos W.M."/>
            <person name="Barrangou R."/>
            <person name="Klaenhammer T.R."/>
            <person name="Caufield P.W."/>
            <person name="Cui Y."/>
            <person name="Zhang H."/>
            <person name="O'Toole P.W."/>
        </authorList>
    </citation>
    <scope>NUCLEOTIDE SEQUENCE [LARGE SCALE GENOMIC DNA]</scope>
    <source>
        <strain evidence="2 3">DSM 13343</strain>
    </source>
</reference>
<dbReference type="AlphaFoldDB" id="A0A0R1QMC4"/>
<organism evidence="2 3">
    <name type="scientific">Lacticaseibacillus manihotivorans DSM 13343 = JCM 12514</name>
    <dbReference type="NCBI Taxonomy" id="1423769"/>
    <lineage>
        <taxon>Bacteria</taxon>
        <taxon>Bacillati</taxon>
        <taxon>Bacillota</taxon>
        <taxon>Bacilli</taxon>
        <taxon>Lactobacillales</taxon>
        <taxon>Lactobacillaceae</taxon>
        <taxon>Lacticaseibacillus</taxon>
    </lineage>
</organism>
<dbReference type="RefSeq" id="WP_054714898.1">
    <property type="nucleotide sequence ID" value="NZ_AZEU01000202.1"/>
</dbReference>
<dbReference type="GO" id="GO:0016747">
    <property type="term" value="F:acyltransferase activity, transferring groups other than amino-acyl groups"/>
    <property type="evidence" value="ECO:0007669"/>
    <property type="project" value="InterPro"/>
</dbReference>
<dbReference type="EMBL" id="AZEU01000202">
    <property type="protein sequence ID" value="KRL43338.1"/>
    <property type="molecule type" value="Genomic_DNA"/>
</dbReference>
<gene>
    <name evidence="2" type="ORF">FD01_GL001741</name>
</gene>
<dbReference type="PROSITE" id="PS51186">
    <property type="entry name" value="GNAT"/>
    <property type="match status" value="1"/>
</dbReference>
<sequence length="172" mass="19498">MAAIFVRPGTQKDIDAILSIIQSAREFLAQQGIDQWQGTYPDRAAVQKDIDDETNRVLIVDGKVAGTGSLIDGPDPFYKRIDGDGWIGDRKYMMIHRFALDGKVRGQQLSKFFMSNLTTEAYSLGYRDLRIDTHAQNQIMQHVIKAAGYQFRGIVYLDEPVPERNAYQLLLD</sequence>
<feature type="domain" description="N-acetyltransferase" evidence="1">
    <location>
        <begin position="4"/>
        <end position="172"/>
    </location>
</feature>
<dbReference type="InterPro" id="IPR000182">
    <property type="entry name" value="GNAT_dom"/>
</dbReference>
<dbReference type="Proteomes" id="UP000051790">
    <property type="component" value="Unassembled WGS sequence"/>
</dbReference>
<dbReference type="Gene3D" id="3.40.630.30">
    <property type="match status" value="1"/>
</dbReference>